<organism evidence="1">
    <name type="scientific">Xenorhabdus szentirmaii</name>
    <dbReference type="NCBI Taxonomy" id="290112"/>
    <lineage>
        <taxon>Bacteria</taxon>
        <taxon>Pseudomonadati</taxon>
        <taxon>Pseudomonadota</taxon>
        <taxon>Gammaproteobacteria</taxon>
        <taxon>Enterobacterales</taxon>
        <taxon>Morganellaceae</taxon>
        <taxon>Xenorhabdus</taxon>
    </lineage>
</organism>
<accession>A0AAW3YSB1</accession>
<sequence>MLNNAICSEIRCVLLMDKNIVKINLADQPIITSQPWKKNNNERSRITAFIFGEIMFSKEEDDIIYVNKDNVNYSPDGGKSWQNKLNIKSVMSKHNADSMYDDQYLFTIKGSEVLIWQTPNSNRASLEIKMNYKTSKVLKVKWLPFRVNEAVQGMDGELFLLTQDLSRGLNDLRRYSFDGESEILLETGYRDLHYL</sequence>
<protein>
    <recommendedName>
        <fullName evidence="2">Exo-alpha-sialidase</fullName>
    </recommendedName>
</protein>
<dbReference type="Proteomes" id="UP001193920">
    <property type="component" value="Unassembled WGS sequence"/>
</dbReference>
<dbReference type="AlphaFoldDB" id="A0AAW3YSB1"/>
<evidence type="ECO:0000313" key="1">
    <source>
        <dbReference type="EMBL" id="MBD2799999.1"/>
    </source>
</evidence>
<evidence type="ECO:0008006" key="2">
    <source>
        <dbReference type="Google" id="ProtNLM"/>
    </source>
</evidence>
<gene>
    <name evidence="1" type="ORF">ID854_05890</name>
</gene>
<name>A0AAW3YSB1_9GAMM</name>
<reference evidence="1" key="1">
    <citation type="submission" date="2020-09" db="EMBL/GenBank/DDBJ databases">
        <authorList>
            <person name="Palma L."/>
            <person name="Caballero P."/>
            <person name="Berry C."/>
            <person name="Del Valle E."/>
        </authorList>
    </citation>
    <scope>NUCLEOTIDE SEQUENCE</scope>
    <source>
        <strain evidence="1">M</strain>
    </source>
</reference>
<dbReference type="EMBL" id="JACXBF010000127">
    <property type="protein sequence ID" value="MBD2799999.1"/>
    <property type="molecule type" value="Genomic_DNA"/>
</dbReference>
<reference evidence="1" key="2">
    <citation type="journal article" date="2024" name="Toxins">
        <title>Genome Sequence Analysis of Native Xenorhabdus Strains Isolated from Entomopathogenic Nematodes in Argentina.</title>
        <authorList>
            <person name="Palma L."/>
            <person name="Frizzo L."/>
            <person name="Kaiser S."/>
            <person name="Berry C."/>
            <person name="Caballero P."/>
            <person name="Bode H.B."/>
            <person name="Del Valle E.E."/>
        </authorList>
    </citation>
    <scope>NUCLEOTIDE SEQUENCE</scope>
    <source>
        <strain evidence="1">M</strain>
    </source>
</reference>
<comment type="caution">
    <text evidence="1">The sequence shown here is derived from an EMBL/GenBank/DDBJ whole genome shotgun (WGS) entry which is preliminary data.</text>
</comment>
<proteinExistence type="predicted"/>